<dbReference type="AlphaFoldDB" id="A0A482W1J1"/>
<evidence type="ECO:0000313" key="2">
    <source>
        <dbReference type="Proteomes" id="UP000292052"/>
    </source>
</evidence>
<dbReference type="Proteomes" id="UP000292052">
    <property type="component" value="Unassembled WGS sequence"/>
</dbReference>
<sequence>MSKPGRRRRCAVRLDRQSCDALSSSSPPAPVLVEHLNRWIRYGVVYKCVRELVGRSEPRPKHNKYLLNN</sequence>
<organism evidence="1 2">
    <name type="scientific">Asbolus verrucosus</name>
    <name type="common">Desert ironclad beetle</name>
    <dbReference type="NCBI Taxonomy" id="1661398"/>
    <lineage>
        <taxon>Eukaryota</taxon>
        <taxon>Metazoa</taxon>
        <taxon>Ecdysozoa</taxon>
        <taxon>Arthropoda</taxon>
        <taxon>Hexapoda</taxon>
        <taxon>Insecta</taxon>
        <taxon>Pterygota</taxon>
        <taxon>Neoptera</taxon>
        <taxon>Endopterygota</taxon>
        <taxon>Coleoptera</taxon>
        <taxon>Polyphaga</taxon>
        <taxon>Cucujiformia</taxon>
        <taxon>Tenebrionidae</taxon>
        <taxon>Pimeliinae</taxon>
        <taxon>Asbolus</taxon>
    </lineage>
</organism>
<comment type="caution">
    <text evidence="1">The sequence shown here is derived from an EMBL/GenBank/DDBJ whole genome shotgun (WGS) entry which is preliminary data.</text>
</comment>
<gene>
    <name evidence="1" type="ORF">BDFB_000184</name>
</gene>
<accession>A0A482W1J1</accession>
<evidence type="ECO:0000313" key="1">
    <source>
        <dbReference type="EMBL" id="RZC38904.1"/>
    </source>
</evidence>
<protein>
    <submittedName>
        <fullName evidence="1">Uncharacterized protein</fullName>
    </submittedName>
</protein>
<dbReference type="EMBL" id="QDEB01038901">
    <property type="protein sequence ID" value="RZC38904.1"/>
    <property type="molecule type" value="Genomic_DNA"/>
</dbReference>
<keyword evidence="2" id="KW-1185">Reference proteome</keyword>
<name>A0A482W1J1_ASBVE</name>
<reference evidence="1 2" key="1">
    <citation type="submission" date="2017-03" db="EMBL/GenBank/DDBJ databases">
        <title>Genome of the blue death feigning beetle - Asbolus verrucosus.</title>
        <authorList>
            <person name="Rider S.D."/>
        </authorList>
    </citation>
    <scope>NUCLEOTIDE SEQUENCE [LARGE SCALE GENOMIC DNA]</scope>
    <source>
        <strain evidence="1">Butters</strain>
        <tissue evidence="1">Head and leg muscle</tissue>
    </source>
</reference>
<proteinExistence type="predicted"/>